<keyword evidence="7" id="KW-1185">Reference proteome</keyword>
<proteinExistence type="inferred from homology"/>
<reference evidence="7" key="1">
    <citation type="journal article" date="2019" name="Int. J. Syst. Evol. Microbiol.">
        <title>The Global Catalogue of Microorganisms (GCM) 10K type strain sequencing project: providing services to taxonomists for standard genome sequencing and annotation.</title>
        <authorList>
            <consortium name="The Broad Institute Genomics Platform"/>
            <consortium name="The Broad Institute Genome Sequencing Center for Infectious Disease"/>
            <person name="Wu L."/>
            <person name="Ma J."/>
        </authorList>
    </citation>
    <scope>NUCLEOTIDE SEQUENCE [LARGE SCALE GENOMIC DNA]</scope>
    <source>
        <strain evidence="7">CGMCC 1.12237</strain>
    </source>
</reference>
<protein>
    <recommendedName>
        <fullName evidence="5">L-rhamnose mutarotase</fullName>
        <ecNumber evidence="5">5.1.3.32</ecNumber>
    </recommendedName>
</protein>
<evidence type="ECO:0000256" key="4">
    <source>
        <dbReference type="ARBA" id="ARBA00023308"/>
    </source>
</evidence>
<dbReference type="EC" id="5.1.3.32" evidence="5"/>
<gene>
    <name evidence="6" type="primary">rhaM</name>
    <name evidence="6" type="ORF">ACFPM4_16375</name>
</gene>
<evidence type="ECO:0000256" key="2">
    <source>
        <dbReference type="ARBA" id="ARBA00023235"/>
    </source>
</evidence>
<dbReference type="InterPro" id="IPR011008">
    <property type="entry name" value="Dimeric_a/b-barrel"/>
</dbReference>
<keyword evidence="1" id="KW-0963">Cytoplasm</keyword>
<comment type="caution">
    <text evidence="6">The sequence shown here is derived from an EMBL/GenBank/DDBJ whole genome shotgun (WGS) entry which is preliminary data.</text>
</comment>
<evidence type="ECO:0000313" key="7">
    <source>
        <dbReference type="Proteomes" id="UP001596147"/>
    </source>
</evidence>
<organism evidence="6 7">
    <name type="scientific">Lederbergia graminis</name>
    <dbReference type="NCBI Taxonomy" id="735518"/>
    <lineage>
        <taxon>Bacteria</taxon>
        <taxon>Bacillati</taxon>
        <taxon>Bacillota</taxon>
        <taxon>Bacilli</taxon>
        <taxon>Bacillales</taxon>
        <taxon>Bacillaceae</taxon>
        <taxon>Lederbergia</taxon>
    </lineage>
</organism>
<dbReference type="InterPro" id="IPR008000">
    <property type="entry name" value="Rham/fucose_mutarotase"/>
</dbReference>
<dbReference type="HAMAP" id="MF_01663">
    <property type="entry name" value="L_rham_rotase"/>
    <property type="match status" value="1"/>
</dbReference>
<dbReference type="Proteomes" id="UP001596147">
    <property type="component" value="Unassembled WGS sequence"/>
</dbReference>
<accession>A0ABW0LNH0</accession>
<name>A0ABW0LNH0_9BACI</name>
<dbReference type="PANTHER" id="PTHR34389:SF2">
    <property type="entry name" value="L-RHAMNOSE MUTAROTASE"/>
    <property type="match status" value="1"/>
</dbReference>
<dbReference type="Pfam" id="PF05336">
    <property type="entry name" value="rhaM"/>
    <property type="match status" value="1"/>
</dbReference>
<dbReference type="GO" id="GO:0062192">
    <property type="term" value="F:L-rhamnose mutarotase activity"/>
    <property type="evidence" value="ECO:0007669"/>
    <property type="project" value="UniProtKB-EC"/>
</dbReference>
<dbReference type="PANTHER" id="PTHR34389">
    <property type="entry name" value="L-RHAMNOSE MUTAROTASE"/>
    <property type="match status" value="1"/>
</dbReference>
<evidence type="ECO:0000256" key="1">
    <source>
        <dbReference type="ARBA" id="ARBA00022490"/>
    </source>
</evidence>
<dbReference type="SUPFAM" id="SSF54909">
    <property type="entry name" value="Dimeric alpha+beta barrel"/>
    <property type="match status" value="1"/>
</dbReference>
<evidence type="ECO:0000313" key="6">
    <source>
        <dbReference type="EMBL" id="MFC5466296.1"/>
    </source>
</evidence>
<dbReference type="EMBL" id="JBHSMC010000025">
    <property type="protein sequence ID" value="MFC5466296.1"/>
    <property type="molecule type" value="Genomic_DNA"/>
</dbReference>
<dbReference type="NCBIfam" id="TIGR02625">
    <property type="entry name" value="YiiL_rotase"/>
    <property type="match status" value="1"/>
</dbReference>
<evidence type="ECO:0000256" key="5">
    <source>
        <dbReference type="NCBIfam" id="TIGR02625"/>
    </source>
</evidence>
<keyword evidence="2 6" id="KW-0413">Isomerase</keyword>
<keyword evidence="4" id="KW-0684">Rhamnose metabolism</keyword>
<keyword evidence="3" id="KW-0119">Carbohydrate metabolism</keyword>
<evidence type="ECO:0000256" key="3">
    <source>
        <dbReference type="ARBA" id="ARBA00023277"/>
    </source>
</evidence>
<dbReference type="InterPro" id="IPR013448">
    <property type="entry name" value="L-rhamnose_mutarotase"/>
</dbReference>
<sequence>MIRKGFIMYVYPHMHEEYERRHHELWPEMLEELYEHGVTNYSIFLDKETSQLFGYLEIEDEEKWSKMAKTDINQKWWAYMEPVMETNPDKSPVTKELREVFHIEKKD</sequence>
<dbReference type="RefSeq" id="WP_382354316.1">
    <property type="nucleotide sequence ID" value="NZ_JBHSMC010000025.1"/>
</dbReference>
<dbReference type="Gene3D" id="3.30.70.100">
    <property type="match status" value="1"/>
</dbReference>